<dbReference type="AlphaFoldDB" id="A0A8D8TTZ0"/>
<dbReference type="EMBL" id="HBUF01296096">
    <property type="protein sequence ID" value="CAG6690159.1"/>
    <property type="molecule type" value="Transcribed_RNA"/>
</dbReference>
<evidence type="ECO:0000313" key="2">
    <source>
        <dbReference type="EMBL" id="CAG6690147.1"/>
    </source>
</evidence>
<organism evidence="2">
    <name type="scientific">Cacopsylla melanoneura</name>
    <dbReference type="NCBI Taxonomy" id="428564"/>
    <lineage>
        <taxon>Eukaryota</taxon>
        <taxon>Metazoa</taxon>
        <taxon>Ecdysozoa</taxon>
        <taxon>Arthropoda</taxon>
        <taxon>Hexapoda</taxon>
        <taxon>Insecta</taxon>
        <taxon>Pterygota</taxon>
        <taxon>Neoptera</taxon>
        <taxon>Paraneoptera</taxon>
        <taxon>Hemiptera</taxon>
        <taxon>Sternorrhyncha</taxon>
        <taxon>Psylloidea</taxon>
        <taxon>Psyllidae</taxon>
        <taxon>Psyllinae</taxon>
        <taxon>Cacopsylla</taxon>
    </lineage>
</organism>
<reference evidence="2" key="1">
    <citation type="submission" date="2021-05" db="EMBL/GenBank/DDBJ databases">
        <authorList>
            <person name="Alioto T."/>
            <person name="Alioto T."/>
            <person name="Gomez Garrido J."/>
        </authorList>
    </citation>
    <scope>NUCLEOTIDE SEQUENCE</scope>
</reference>
<feature type="chain" id="PRO_5036262129" description="Secreted protein" evidence="1">
    <location>
        <begin position="26"/>
        <end position="119"/>
    </location>
</feature>
<name>A0A8D8TTZ0_9HEMI</name>
<dbReference type="EMBL" id="HBUF01296092">
    <property type="protein sequence ID" value="CAG6690147.1"/>
    <property type="molecule type" value="Transcribed_RNA"/>
</dbReference>
<feature type="signal peptide" evidence="1">
    <location>
        <begin position="1"/>
        <end position="25"/>
    </location>
</feature>
<evidence type="ECO:0000256" key="1">
    <source>
        <dbReference type="SAM" id="SignalP"/>
    </source>
</evidence>
<accession>A0A8D8TTZ0</accession>
<dbReference type="EMBL" id="HBUF01296095">
    <property type="protein sequence ID" value="CAG6690156.1"/>
    <property type="molecule type" value="Transcribed_RNA"/>
</dbReference>
<proteinExistence type="predicted"/>
<dbReference type="EMBL" id="HBUF01296094">
    <property type="protein sequence ID" value="CAG6690153.1"/>
    <property type="molecule type" value="Transcribed_RNA"/>
</dbReference>
<dbReference type="EMBL" id="HBUF01296093">
    <property type="protein sequence ID" value="CAG6690150.1"/>
    <property type="molecule type" value="Transcribed_RNA"/>
</dbReference>
<protein>
    <recommendedName>
        <fullName evidence="3">Secreted protein</fullName>
    </recommendedName>
</protein>
<evidence type="ECO:0008006" key="3">
    <source>
        <dbReference type="Google" id="ProtNLM"/>
    </source>
</evidence>
<keyword evidence="1" id="KW-0732">Signal</keyword>
<sequence length="119" mass="12330">MSRLPASVACTFIRALLTVPSDVSCAVTTVAPVDFFLAISGEMSRSVALVALGIHARSAVSFIATSTATSCAGAVSLHVSGLVASIAHGTTHFEWKIKELPDEKLNKTQTRLQSGATAT</sequence>